<dbReference type="InterPro" id="IPR004398">
    <property type="entry name" value="RNA_MeTrfase_RsmD"/>
</dbReference>
<keyword evidence="1" id="KW-0489">Methyltransferase</keyword>
<sequence length="297" mass="32347">MESALLRRVLALLLASAAVVAALVPHRRAHPTTTTRLRAERKKRESWDEASPVRASRPIPRHRRLASKGSSRKQSERLEKGEVGSPTRLRVIAGSARGRKLDSPETLLRPMMGKVREALFSTLVSLGVFAAPRRVRALDTFCGSGSVGVEALSRGAAAATFVDLSRDACDVALRNARACAFDDVEAICATAEDALATPALHGGDRRFDLVTLTPPYEEVSYADLADRVAESPLLNDDCVVVFEYPVELGSLPPKLGSRDQLVGLRNRRYGRTVLGFYAYKPTGKVPLDPRPAEFEGF</sequence>
<feature type="region of interest" description="Disordered" evidence="3">
    <location>
        <begin position="30"/>
        <end position="84"/>
    </location>
</feature>
<evidence type="ECO:0000256" key="4">
    <source>
        <dbReference type="SAM" id="SignalP"/>
    </source>
</evidence>
<accession>A0ABR1G3C3</accession>
<gene>
    <name evidence="5" type="ORF">SO694_00126066</name>
</gene>
<evidence type="ECO:0000256" key="1">
    <source>
        <dbReference type="ARBA" id="ARBA00022603"/>
    </source>
</evidence>
<reference evidence="5 6" key="1">
    <citation type="submission" date="2024-03" db="EMBL/GenBank/DDBJ databases">
        <title>Aureococcus anophagefferens CCMP1851 and Kratosvirus quantuckense: Draft genome of a second virus-susceptible host strain in the model system.</title>
        <authorList>
            <person name="Chase E."/>
            <person name="Truchon A.R."/>
            <person name="Schepens W."/>
            <person name="Wilhelm S.W."/>
        </authorList>
    </citation>
    <scope>NUCLEOTIDE SEQUENCE [LARGE SCALE GENOMIC DNA]</scope>
    <source>
        <strain evidence="5 6">CCMP1851</strain>
    </source>
</reference>
<dbReference type="EMBL" id="JBBJCI010000131">
    <property type="protein sequence ID" value="KAK7242937.1"/>
    <property type="molecule type" value="Genomic_DNA"/>
</dbReference>
<feature type="signal peptide" evidence="4">
    <location>
        <begin position="1"/>
        <end position="22"/>
    </location>
</feature>
<feature type="chain" id="PRO_5045437741" evidence="4">
    <location>
        <begin position="23"/>
        <end position="297"/>
    </location>
</feature>
<keyword evidence="2" id="KW-0808">Transferase</keyword>
<dbReference type="PANTHER" id="PTHR43542:SF1">
    <property type="entry name" value="METHYLTRANSFERASE"/>
    <property type="match status" value="1"/>
</dbReference>
<comment type="caution">
    <text evidence="5">The sequence shown here is derived from an EMBL/GenBank/DDBJ whole genome shotgun (WGS) entry which is preliminary data.</text>
</comment>
<evidence type="ECO:0000256" key="3">
    <source>
        <dbReference type="SAM" id="MobiDB-lite"/>
    </source>
</evidence>
<protein>
    <submittedName>
        <fullName evidence="5">Uncharacterized protein</fullName>
    </submittedName>
</protein>
<evidence type="ECO:0000313" key="6">
    <source>
        <dbReference type="Proteomes" id="UP001363151"/>
    </source>
</evidence>
<dbReference type="CDD" id="cd02440">
    <property type="entry name" value="AdoMet_MTases"/>
    <property type="match status" value="1"/>
</dbReference>
<dbReference type="SUPFAM" id="SSF53335">
    <property type="entry name" value="S-adenosyl-L-methionine-dependent methyltransferases"/>
    <property type="match status" value="1"/>
</dbReference>
<keyword evidence="4" id="KW-0732">Signal</keyword>
<dbReference type="PANTHER" id="PTHR43542">
    <property type="entry name" value="METHYLTRANSFERASE"/>
    <property type="match status" value="1"/>
</dbReference>
<evidence type="ECO:0000313" key="5">
    <source>
        <dbReference type="EMBL" id="KAK7242937.1"/>
    </source>
</evidence>
<proteinExistence type="predicted"/>
<keyword evidence="6" id="KW-1185">Reference proteome</keyword>
<organism evidence="5 6">
    <name type="scientific">Aureococcus anophagefferens</name>
    <name type="common">Harmful bloom alga</name>
    <dbReference type="NCBI Taxonomy" id="44056"/>
    <lineage>
        <taxon>Eukaryota</taxon>
        <taxon>Sar</taxon>
        <taxon>Stramenopiles</taxon>
        <taxon>Ochrophyta</taxon>
        <taxon>Pelagophyceae</taxon>
        <taxon>Pelagomonadales</taxon>
        <taxon>Pelagomonadaceae</taxon>
        <taxon>Aureococcus</taxon>
    </lineage>
</organism>
<name>A0ABR1G3C3_AURAN</name>
<dbReference type="Gene3D" id="3.40.50.150">
    <property type="entry name" value="Vaccinia Virus protein VP39"/>
    <property type="match status" value="1"/>
</dbReference>
<dbReference type="InterPro" id="IPR029063">
    <property type="entry name" value="SAM-dependent_MTases_sf"/>
</dbReference>
<evidence type="ECO:0000256" key="2">
    <source>
        <dbReference type="ARBA" id="ARBA00022679"/>
    </source>
</evidence>
<feature type="compositionally biased region" description="Basic and acidic residues" evidence="3">
    <location>
        <begin position="73"/>
        <end position="82"/>
    </location>
</feature>
<dbReference type="Proteomes" id="UP001363151">
    <property type="component" value="Unassembled WGS sequence"/>
</dbReference>
<dbReference type="Pfam" id="PF03602">
    <property type="entry name" value="Cons_hypoth95"/>
    <property type="match status" value="1"/>
</dbReference>